<keyword evidence="1" id="KW-0597">Phosphoprotein</keyword>
<feature type="transmembrane region" description="Helical" evidence="4">
    <location>
        <begin position="14"/>
        <end position="36"/>
    </location>
</feature>
<dbReference type="InterPro" id="IPR016120">
    <property type="entry name" value="Sig_transdc_His_kin_SpoOB"/>
</dbReference>
<dbReference type="Proteomes" id="UP000009229">
    <property type="component" value="Chromosome"/>
</dbReference>
<evidence type="ECO:0000256" key="4">
    <source>
        <dbReference type="SAM" id="Phobius"/>
    </source>
</evidence>
<organism evidence="6 7">
    <name type="scientific">Desulfofundulus kuznetsovii (strain DSM 6115 / VKM B-1805 / 17)</name>
    <name type="common">Desulfotomaculum kuznetsovii</name>
    <dbReference type="NCBI Taxonomy" id="760568"/>
    <lineage>
        <taxon>Bacteria</taxon>
        <taxon>Bacillati</taxon>
        <taxon>Bacillota</taxon>
        <taxon>Clostridia</taxon>
        <taxon>Eubacteriales</taxon>
        <taxon>Peptococcaceae</taxon>
        <taxon>Desulfofundulus</taxon>
    </lineage>
</organism>
<dbReference type="SUPFAM" id="SSF55890">
    <property type="entry name" value="Sporulation response regulatory protein Spo0B"/>
    <property type="match status" value="1"/>
</dbReference>
<evidence type="ECO:0000256" key="3">
    <source>
        <dbReference type="ARBA" id="ARBA00022777"/>
    </source>
</evidence>
<keyword evidence="2" id="KW-0808">Transferase</keyword>
<proteinExistence type="predicted"/>
<accession>A0AAU8PDY1</accession>
<keyword evidence="7" id="KW-1185">Reference proteome</keyword>
<keyword evidence="3" id="KW-0418">Kinase</keyword>
<evidence type="ECO:0000256" key="2">
    <source>
        <dbReference type="ARBA" id="ARBA00022679"/>
    </source>
</evidence>
<feature type="transmembrane region" description="Helical" evidence="4">
    <location>
        <begin position="203"/>
        <end position="221"/>
    </location>
</feature>
<keyword evidence="4" id="KW-1133">Transmembrane helix</keyword>
<dbReference type="Pfam" id="PF14689">
    <property type="entry name" value="SPOB_a"/>
    <property type="match status" value="1"/>
</dbReference>
<protein>
    <recommendedName>
        <fullName evidence="5">SpoOB alpha-helical domain-containing protein</fullName>
    </recommendedName>
</protein>
<feature type="transmembrane region" description="Helical" evidence="4">
    <location>
        <begin position="171"/>
        <end position="191"/>
    </location>
</feature>
<reference evidence="7" key="1">
    <citation type="submission" date="2011-05" db="EMBL/GenBank/DDBJ databases">
        <title>Complete sequence of Desulfotomaculum kuznetsovii DSM 6115.</title>
        <authorList>
            <person name="Lucas S."/>
            <person name="Han J."/>
            <person name="Lapidus A."/>
            <person name="Cheng J.-F."/>
            <person name="Goodwin L."/>
            <person name="Pitluck S."/>
            <person name="Peters L."/>
            <person name="Mikhailova N."/>
            <person name="Lu M."/>
            <person name="Saunders E."/>
            <person name="Han C."/>
            <person name="Tapia R."/>
            <person name="Land M."/>
            <person name="Hauser L."/>
            <person name="Kyrpides N."/>
            <person name="Ivanova N."/>
            <person name="Pagani I."/>
            <person name="Nazina T."/>
            <person name="Ivanova A."/>
            <person name="Parshina S."/>
            <person name="Kuever J."/>
            <person name="Muyzer G."/>
            <person name="Plugge C."/>
            <person name="Stams A."/>
            <person name="Woyke T."/>
        </authorList>
    </citation>
    <scope>NUCLEOTIDE SEQUENCE [LARGE SCALE GENOMIC DNA]</scope>
    <source>
        <strain evidence="7">DSM 6115 / VKM B-1805 / 17</strain>
    </source>
</reference>
<evidence type="ECO:0000259" key="5">
    <source>
        <dbReference type="Pfam" id="PF14689"/>
    </source>
</evidence>
<dbReference type="KEGG" id="dku:Desku_2796"/>
<dbReference type="GO" id="GO:0000155">
    <property type="term" value="F:phosphorelay sensor kinase activity"/>
    <property type="evidence" value="ECO:0007669"/>
    <property type="project" value="InterPro"/>
</dbReference>
<dbReference type="InterPro" id="IPR039506">
    <property type="entry name" value="SPOB_a"/>
</dbReference>
<dbReference type="AlphaFoldDB" id="A0AAU8PDY1"/>
<evidence type="ECO:0000256" key="1">
    <source>
        <dbReference type="ARBA" id="ARBA00022553"/>
    </source>
</evidence>
<keyword evidence="4" id="KW-0472">Membrane</keyword>
<feature type="transmembrane region" description="Helical" evidence="4">
    <location>
        <begin position="48"/>
        <end position="65"/>
    </location>
</feature>
<dbReference type="Gene3D" id="1.10.287.130">
    <property type="match status" value="1"/>
</dbReference>
<evidence type="ECO:0000313" key="7">
    <source>
        <dbReference type="Proteomes" id="UP000009229"/>
    </source>
</evidence>
<dbReference type="RefSeq" id="WP_013823819.1">
    <property type="nucleotide sequence ID" value="NC_015573.1"/>
</dbReference>
<sequence length="289" mass="33320">MIQFMENLSSMIPYLLRGLYHETTSAAAALALALILNGYNLKDHWRKFLLITLVAGPASTLFFYFPQSLRIISLVIMYYLVLRFYFRLSPGRTVIAFFSLYFIFITGKLMFSVILTLGFGVTMDLYYEHPLINWLFPLSYNVPIIFLAYLACKRRWHLFSKSEEIKIPPGYALPFVIQTTLLTIIMVELLFSFTGQSPMLEETIISLFLLVSTLMSFVFIWQTLKTAAHEAALTAQEKLAEEMRREIGVLRGQRHDFINHVQIITALLSEGRKEELARYVKALKEGLLT</sequence>
<keyword evidence="4" id="KW-0812">Transmembrane</keyword>
<feature type="transmembrane region" description="Helical" evidence="4">
    <location>
        <begin position="95"/>
        <end position="119"/>
    </location>
</feature>
<feature type="transmembrane region" description="Helical" evidence="4">
    <location>
        <begin position="131"/>
        <end position="150"/>
    </location>
</feature>
<feature type="domain" description="SpoOB alpha-helical" evidence="5">
    <location>
        <begin position="242"/>
        <end position="282"/>
    </location>
</feature>
<dbReference type="EMBL" id="CP002770">
    <property type="protein sequence ID" value="AEG16308.1"/>
    <property type="molecule type" value="Genomic_DNA"/>
</dbReference>
<evidence type="ECO:0000313" key="6">
    <source>
        <dbReference type="EMBL" id="AEG16308.1"/>
    </source>
</evidence>
<gene>
    <name evidence="6" type="ordered locus">Desku_2796</name>
</gene>
<name>A0AAU8PDY1_DESK7</name>
<feature type="transmembrane region" description="Helical" evidence="4">
    <location>
        <begin position="71"/>
        <end position="88"/>
    </location>
</feature>